<dbReference type="EMBL" id="VUKA01000001">
    <property type="protein sequence ID" value="KAA2215280.1"/>
    <property type="molecule type" value="Genomic_DNA"/>
</dbReference>
<dbReference type="OrthoDB" id="7279151at2"/>
<gene>
    <name evidence="2" type="ORF">F0Q34_02515</name>
</gene>
<dbReference type="InterPro" id="IPR038765">
    <property type="entry name" value="Papain-like_cys_pep_sf"/>
</dbReference>
<evidence type="ECO:0000313" key="3">
    <source>
        <dbReference type="Proteomes" id="UP000322110"/>
    </source>
</evidence>
<organism evidence="2 3">
    <name type="scientific">Teichococcus oryzae</name>
    <dbReference type="NCBI Taxonomy" id="1608942"/>
    <lineage>
        <taxon>Bacteria</taxon>
        <taxon>Pseudomonadati</taxon>
        <taxon>Pseudomonadota</taxon>
        <taxon>Alphaproteobacteria</taxon>
        <taxon>Acetobacterales</taxon>
        <taxon>Roseomonadaceae</taxon>
        <taxon>Roseomonas</taxon>
    </lineage>
</organism>
<evidence type="ECO:0000313" key="2">
    <source>
        <dbReference type="EMBL" id="KAA2215280.1"/>
    </source>
</evidence>
<evidence type="ECO:0000259" key="1">
    <source>
        <dbReference type="PROSITE" id="PS50911"/>
    </source>
</evidence>
<dbReference type="InterPro" id="IPR007921">
    <property type="entry name" value="CHAP_dom"/>
</dbReference>
<dbReference type="PROSITE" id="PS50911">
    <property type="entry name" value="CHAP"/>
    <property type="match status" value="1"/>
</dbReference>
<dbReference type="AlphaFoldDB" id="A0A5B2TNT7"/>
<reference evidence="2 3" key="1">
    <citation type="journal article" date="2015" name="Int. J. Syst. Evol. Microbiol.">
        <title>Roseomonas oryzae sp. nov., isolated from paddy rhizosphere soil.</title>
        <authorList>
            <person name="Ramaprasad E.V."/>
            <person name="Sasikala Ch."/>
            <person name="Ramana Ch.V."/>
        </authorList>
    </citation>
    <scope>NUCLEOTIDE SEQUENCE [LARGE SCALE GENOMIC DNA]</scope>
    <source>
        <strain evidence="2 3">KCTC 42542</strain>
    </source>
</reference>
<dbReference type="Gene3D" id="3.90.1720.10">
    <property type="entry name" value="endopeptidase domain like (from Nostoc punctiforme)"/>
    <property type="match status" value="1"/>
</dbReference>
<protein>
    <submittedName>
        <fullName evidence="2">CHAP domain-containing protein</fullName>
    </submittedName>
</protein>
<feature type="domain" description="Peptidase C51" evidence="1">
    <location>
        <begin position="8"/>
        <end position="132"/>
    </location>
</feature>
<proteinExistence type="predicted"/>
<dbReference type="RefSeq" id="WP_149810534.1">
    <property type="nucleotide sequence ID" value="NZ_VUKA01000001.1"/>
</dbReference>
<keyword evidence="3" id="KW-1185">Reference proteome</keyword>
<dbReference type="Pfam" id="PF05257">
    <property type="entry name" value="CHAP"/>
    <property type="match status" value="1"/>
</dbReference>
<dbReference type="SUPFAM" id="SSF54001">
    <property type="entry name" value="Cysteine proteinases"/>
    <property type="match status" value="1"/>
</dbReference>
<accession>A0A5B2TNT7</accession>
<dbReference type="Proteomes" id="UP000322110">
    <property type="component" value="Unassembled WGS sequence"/>
</dbReference>
<comment type="caution">
    <text evidence="2">The sequence shown here is derived from an EMBL/GenBank/DDBJ whole genome shotgun (WGS) entry which is preliminary data.</text>
</comment>
<name>A0A5B2TNT7_9PROT</name>
<sequence>MLLALLLALAGCGGGDPAGPVLGAVALREPVSCVPYARARSGIDLRGDAWEWWDAAAGRYSRGRAPRPGSVLVLKRAGRLRDGHLSVVTRVVSPREIRVDHANWASGGGKGRITRDQPVWDASPGNDWSQVRVWYPPSAGYGVTTYPAAGFVHGSAVLAGW</sequence>